<dbReference type="EMBL" id="MU001843">
    <property type="protein sequence ID" value="KAF2795961.1"/>
    <property type="molecule type" value="Genomic_DNA"/>
</dbReference>
<evidence type="ECO:0000313" key="3">
    <source>
        <dbReference type="EMBL" id="KAF2795961.1"/>
    </source>
</evidence>
<evidence type="ECO:0000256" key="1">
    <source>
        <dbReference type="SAM" id="MobiDB-lite"/>
    </source>
</evidence>
<feature type="chain" id="PRO_5025572688" evidence="2">
    <location>
        <begin position="28"/>
        <end position="835"/>
    </location>
</feature>
<accession>A0A6A6XHT7</accession>
<dbReference type="OrthoDB" id="3797888at2759"/>
<evidence type="ECO:0000256" key="2">
    <source>
        <dbReference type="SAM" id="SignalP"/>
    </source>
</evidence>
<protein>
    <submittedName>
        <fullName evidence="3">Uncharacterized protein</fullName>
    </submittedName>
</protein>
<dbReference type="Proteomes" id="UP000799757">
    <property type="component" value="Unassembled WGS sequence"/>
</dbReference>
<gene>
    <name evidence="3" type="ORF">K505DRAFT_359715</name>
</gene>
<evidence type="ECO:0000313" key="4">
    <source>
        <dbReference type="Proteomes" id="UP000799757"/>
    </source>
</evidence>
<proteinExistence type="predicted"/>
<feature type="signal peptide" evidence="2">
    <location>
        <begin position="1"/>
        <end position="27"/>
    </location>
</feature>
<feature type="region of interest" description="Disordered" evidence="1">
    <location>
        <begin position="452"/>
        <end position="471"/>
    </location>
</feature>
<keyword evidence="2" id="KW-0732">Signal</keyword>
<organism evidence="3 4">
    <name type="scientific">Melanomma pulvis-pyrius CBS 109.77</name>
    <dbReference type="NCBI Taxonomy" id="1314802"/>
    <lineage>
        <taxon>Eukaryota</taxon>
        <taxon>Fungi</taxon>
        <taxon>Dikarya</taxon>
        <taxon>Ascomycota</taxon>
        <taxon>Pezizomycotina</taxon>
        <taxon>Dothideomycetes</taxon>
        <taxon>Pleosporomycetidae</taxon>
        <taxon>Pleosporales</taxon>
        <taxon>Melanommataceae</taxon>
        <taxon>Melanomma</taxon>
    </lineage>
</organism>
<name>A0A6A6XHT7_9PLEO</name>
<dbReference type="AlphaFoldDB" id="A0A6A6XHT7"/>
<sequence length="835" mass="89485">MRSQPSLYWLLPLSILLLNSLPSSTVSAELAVRGGCCPGGTVDDDGNCAANPSDVADEATDDNSAGIGFELETTKIRLEPENRAGCTNGQLEKAKGHVIGGRTGINWELTGDTTISDFVDAEYILNGKTIKLGSGDLRTAAEEVANDITAWNPYAGMTPNSFEIDQNECNNWKVVLPVISGVATAVSFSPQATAPMPFESHSRTVSKSYNERTFDFFQASPSPGGLALDSLKDDTLGFFSLVMSYAKVDKKAPNMDGSVKEATSIMPRNDFSLIYKLLKDSGAMPSIQGSLWDLINTLSCYKNDPNDGNNIVFDTEFCDGDVKTPKPKDGKLEGMTYHRGEGEEVDGCTMKEWIDAIEAGTTPDPITRVDQKEDGSVGRLGGKFENVLNTNRLVPIFEFRRLESTPPSGFGFLVQGVEDAIVAYHGQFANAPRLLRKKQNVKYSHIKRDAPTDACAAPTPTTAQGTDALPPTTPAPNMPSCSLQNEDPDKGIDARGCVCGSTTLPLMTMPDATDDSQSCSYTAIPTSSIANPITIESQTYTDNCYLCTLVGGVADTPSCATTLVSGCTPTTPAVPTATVFISNNSIPIGDENNKNGGADLRNSLFQQLQKLCPDNENVCDSKTPAEFDNVETVVGDEPGEETLKFIIQDSHYDSTKECDQMIAAAVASWQQAVAKSCKEVEYEDYEDPTASGCGDGVVKRALMTLEERKNTPKTPVPICDNCSPPPPPECKYTATICAGPDHINPILGNVRNGPYANHMNIQLEFELGHGNSAFDEFICELIVDGLTALAMAVAPELAGVDAWEDIELQALCAELAEHIGSRDANVTKNALLIGA</sequence>
<keyword evidence="4" id="KW-1185">Reference proteome</keyword>
<reference evidence="3" key="1">
    <citation type="journal article" date="2020" name="Stud. Mycol.">
        <title>101 Dothideomycetes genomes: a test case for predicting lifestyles and emergence of pathogens.</title>
        <authorList>
            <person name="Haridas S."/>
            <person name="Albert R."/>
            <person name="Binder M."/>
            <person name="Bloem J."/>
            <person name="Labutti K."/>
            <person name="Salamov A."/>
            <person name="Andreopoulos B."/>
            <person name="Baker S."/>
            <person name="Barry K."/>
            <person name="Bills G."/>
            <person name="Bluhm B."/>
            <person name="Cannon C."/>
            <person name="Castanera R."/>
            <person name="Culley D."/>
            <person name="Daum C."/>
            <person name="Ezra D."/>
            <person name="Gonzalez J."/>
            <person name="Henrissat B."/>
            <person name="Kuo A."/>
            <person name="Liang C."/>
            <person name="Lipzen A."/>
            <person name="Lutzoni F."/>
            <person name="Magnuson J."/>
            <person name="Mondo S."/>
            <person name="Nolan M."/>
            <person name="Ohm R."/>
            <person name="Pangilinan J."/>
            <person name="Park H.-J."/>
            <person name="Ramirez L."/>
            <person name="Alfaro M."/>
            <person name="Sun H."/>
            <person name="Tritt A."/>
            <person name="Yoshinaga Y."/>
            <person name="Zwiers L.-H."/>
            <person name="Turgeon B."/>
            <person name="Goodwin S."/>
            <person name="Spatafora J."/>
            <person name="Crous P."/>
            <person name="Grigoriev I."/>
        </authorList>
    </citation>
    <scope>NUCLEOTIDE SEQUENCE</scope>
    <source>
        <strain evidence="3">CBS 109.77</strain>
    </source>
</reference>
<feature type="compositionally biased region" description="Low complexity" evidence="1">
    <location>
        <begin position="452"/>
        <end position="468"/>
    </location>
</feature>